<dbReference type="EMBL" id="QWFX01000013">
    <property type="protein sequence ID" value="RIJ27866.1"/>
    <property type="molecule type" value="Genomic_DNA"/>
</dbReference>
<keyword evidence="1" id="KW-0732">Signal</keyword>
<dbReference type="AlphaFoldDB" id="A0A399R8A8"/>
<accession>A0A399R8A8</accession>
<dbReference type="Proteomes" id="UP000266385">
    <property type="component" value="Unassembled WGS sequence"/>
</dbReference>
<dbReference type="NCBIfam" id="TIGR04433">
    <property type="entry name" value="UrcA_uranyl"/>
    <property type="match status" value="1"/>
</dbReference>
<keyword evidence="3" id="KW-1185">Reference proteome</keyword>
<evidence type="ECO:0000313" key="2">
    <source>
        <dbReference type="EMBL" id="RIJ27866.1"/>
    </source>
</evidence>
<sequence length="108" mass="11547">MSRSVLAGLITATLMTVTAAPALADQIQTQHQTTVDYSGIDVESRAGAKLVLSRIESAAEKVCGVRNGMKSLEEIRMERRCVDDAVEKAIESVGTTQERRAALDAARG</sequence>
<reference evidence="2 3" key="1">
    <citation type="submission" date="2018-08" db="EMBL/GenBank/DDBJ databases">
        <title>Henriciella mobilis sp. nov., isolated from seawater.</title>
        <authorList>
            <person name="Cheng H."/>
            <person name="Wu Y.-H."/>
            <person name="Xu X.-W."/>
            <person name="Guo L.-L."/>
        </authorList>
    </citation>
    <scope>NUCLEOTIDE SEQUENCE [LARGE SCALE GENOMIC DNA]</scope>
    <source>
        <strain evidence="2 3">JN25</strain>
    </source>
</reference>
<protein>
    <submittedName>
        <fullName evidence="2">UrcA family protein</fullName>
    </submittedName>
</protein>
<dbReference type="OrthoDB" id="7632585at2"/>
<organism evidence="2 3">
    <name type="scientific">Henriciella mobilis</name>
    <dbReference type="NCBI Taxonomy" id="2305467"/>
    <lineage>
        <taxon>Bacteria</taxon>
        <taxon>Pseudomonadati</taxon>
        <taxon>Pseudomonadota</taxon>
        <taxon>Alphaproteobacteria</taxon>
        <taxon>Hyphomonadales</taxon>
        <taxon>Hyphomonadaceae</taxon>
        <taxon>Henriciella</taxon>
    </lineage>
</organism>
<evidence type="ECO:0000313" key="3">
    <source>
        <dbReference type="Proteomes" id="UP000266385"/>
    </source>
</evidence>
<gene>
    <name evidence="2" type="ORF">D1223_10595</name>
</gene>
<proteinExistence type="predicted"/>
<evidence type="ECO:0000256" key="1">
    <source>
        <dbReference type="SAM" id="SignalP"/>
    </source>
</evidence>
<dbReference type="RefSeq" id="WP_119376404.1">
    <property type="nucleotide sequence ID" value="NZ_QWFX01000013.1"/>
</dbReference>
<feature type="chain" id="PRO_5017364203" evidence="1">
    <location>
        <begin position="25"/>
        <end position="108"/>
    </location>
</feature>
<name>A0A399R8A8_9PROT</name>
<dbReference type="InterPro" id="IPR030972">
    <property type="entry name" value="UrcA_uranyl"/>
</dbReference>
<feature type="signal peptide" evidence="1">
    <location>
        <begin position="1"/>
        <end position="24"/>
    </location>
</feature>
<comment type="caution">
    <text evidence="2">The sequence shown here is derived from an EMBL/GenBank/DDBJ whole genome shotgun (WGS) entry which is preliminary data.</text>
</comment>